<organism evidence="2 3">
    <name type="scientific">Vibrio variabilis</name>
    <dbReference type="NCBI Taxonomy" id="990271"/>
    <lineage>
        <taxon>Bacteria</taxon>
        <taxon>Pseudomonadati</taxon>
        <taxon>Pseudomonadota</taxon>
        <taxon>Gammaproteobacteria</taxon>
        <taxon>Vibrionales</taxon>
        <taxon>Vibrionaceae</taxon>
        <taxon>Vibrio</taxon>
    </lineage>
</organism>
<evidence type="ECO:0000313" key="2">
    <source>
        <dbReference type="EMBL" id="GAL30196.1"/>
    </source>
</evidence>
<evidence type="ECO:0000313" key="3">
    <source>
        <dbReference type="Proteomes" id="UP000029223"/>
    </source>
</evidence>
<keyword evidence="1" id="KW-0732">Signal</keyword>
<accession>A0ABQ0JN57</accession>
<proteinExistence type="predicted"/>
<evidence type="ECO:0000256" key="1">
    <source>
        <dbReference type="SAM" id="SignalP"/>
    </source>
</evidence>
<protein>
    <recommendedName>
        <fullName evidence="4">Lipoprotein</fullName>
    </recommendedName>
</protein>
<gene>
    <name evidence="2" type="ORF">JCM19239_6829</name>
</gene>
<comment type="caution">
    <text evidence="2">The sequence shown here is derived from an EMBL/GenBank/DDBJ whole genome shotgun (WGS) entry which is preliminary data.</text>
</comment>
<dbReference type="Proteomes" id="UP000029223">
    <property type="component" value="Unassembled WGS sequence"/>
</dbReference>
<evidence type="ECO:0008006" key="4">
    <source>
        <dbReference type="Google" id="ProtNLM"/>
    </source>
</evidence>
<reference evidence="3" key="1">
    <citation type="submission" date="2014-09" db="EMBL/GenBank/DDBJ databases">
        <title>Vibrio variabilis JCM 19239. (C206) whole genome shotgun sequence.</title>
        <authorList>
            <person name="Sawabe T."/>
            <person name="Meirelles P."/>
            <person name="Nakanishi M."/>
            <person name="Sayaka M."/>
            <person name="Hattori M."/>
            <person name="Ohkuma M."/>
        </authorList>
    </citation>
    <scope>NUCLEOTIDE SEQUENCE [LARGE SCALE GENOMIC DNA]</scope>
    <source>
        <strain evidence="3">JCM 19239</strain>
    </source>
</reference>
<keyword evidence="3" id="KW-1185">Reference proteome</keyword>
<dbReference type="EMBL" id="BBMS01000086">
    <property type="protein sequence ID" value="GAL30196.1"/>
    <property type="molecule type" value="Genomic_DNA"/>
</dbReference>
<sequence>MLMINFTKTMSSIIALLLLAMTYGCNNEKEKTAYLCATADRKDVDGTPGVLDVFRVDNGNTIKLGYSWSAQLVLHSECAPAYTEISGTNHYFEWYRHGVITENNSVVSLNFSTNNFGKEQIEATRKDLPGNAITEFAEKIWTLIVQHEYLSEFGAQSFLLTKSLLSITLTMRVLSLLQLNSLTPVKRSGSIPTRSNLTAYTETVWPTISISVAAVRIHWITFTLAKASH</sequence>
<feature type="chain" id="PRO_5046062782" description="Lipoprotein" evidence="1">
    <location>
        <begin position="27"/>
        <end position="229"/>
    </location>
</feature>
<feature type="signal peptide" evidence="1">
    <location>
        <begin position="1"/>
        <end position="26"/>
    </location>
</feature>
<name>A0ABQ0JN57_9VIBR</name>